<gene>
    <name evidence="4" type="ORF">GCM10007425_30290</name>
</gene>
<organism evidence="4 5">
    <name type="scientific">Lysinibacillus alkalisoli</name>
    <dbReference type="NCBI Taxonomy" id="1911548"/>
    <lineage>
        <taxon>Bacteria</taxon>
        <taxon>Bacillati</taxon>
        <taxon>Bacillota</taxon>
        <taxon>Bacilli</taxon>
        <taxon>Bacillales</taxon>
        <taxon>Bacillaceae</taxon>
        <taxon>Lysinibacillus</taxon>
    </lineage>
</organism>
<feature type="repeat" description="WD" evidence="3">
    <location>
        <begin position="476"/>
        <end position="517"/>
    </location>
</feature>
<dbReference type="SMART" id="SM00320">
    <property type="entry name" value="WD40"/>
    <property type="match status" value="11"/>
</dbReference>
<dbReference type="Pfam" id="PF00400">
    <property type="entry name" value="WD40"/>
    <property type="match status" value="6"/>
</dbReference>
<accession>A0A917GAD7</accession>
<dbReference type="InterPro" id="IPR020472">
    <property type="entry name" value="WD40_PAC1"/>
</dbReference>
<dbReference type="PANTHER" id="PTHR19848:SF8">
    <property type="entry name" value="F-BOX AND WD REPEAT DOMAIN CONTAINING 7"/>
    <property type="match status" value="1"/>
</dbReference>
<dbReference type="InterPro" id="IPR036322">
    <property type="entry name" value="WD40_repeat_dom_sf"/>
</dbReference>
<evidence type="ECO:0008006" key="6">
    <source>
        <dbReference type="Google" id="ProtNLM"/>
    </source>
</evidence>
<dbReference type="Gene3D" id="2.130.10.10">
    <property type="entry name" value="YVTN repeat-like/Quinoprotein amine dehydrogenase"/>
    <property type="match status" value="4"/>
</dbReference>
<dbReference type="SUPFAM" id="SSF50998">
    <property type="entry name" value="Quinoprotein alcohol dehydrogenase-like"/>
    <property type="match status" value="1"/>
</dbReference>
<feature type="repeat" description="WD" evidence="3">
    <location>
        <begin position="49"/>
        <end position="90"/>
    </location>
</feature>
<dbReference type="InterPro" id="IPR015943">
    <property type="entry name" value="WD40/YVTN_repeat-like_dom_sf"/>
</dbReference>
<evidence type="ECO:0000256" key="1">
    <source>
        <dbReference type="ARBA" id="ARBA00022574"/>
    </source>
</evidence>
<dbReference type="InterPro" id="IPR018391">
    <property type="entry name" value="PQQ_b-propeller_rpt"/>
</dbReference>
<dbReference type="InterPro" id="IPR019775">
    <property type="entry name" value="WD40_repeat_CS"/>
</dbReference>
<proteinExistence type="predicted"/>
<evidence type="ECO:0000256" key="2">
    <source>
        <dbReference type="ARBA" id="ARBA00022737"/>
    </source>
</evidence>
<dbReference type="SMART" id="SM00564">
    <property type="entry name" value="PQQ"/>
    <property type="match status" value="3"/>
</dbReference>
<dbReference type="EMBL" id="BMJT01000015">
    <property type="protein sequence ID" value="GGG33537.1"/>
    <property type="molecule type" value="Genomic_DNA"/>
</dbReference>
<name>A0A917GAD7_9BACI</name>
<dbReference type="AlphaFoldDB" id="A0A917GAD7"/>
<sequence length="611" mass="67447">MSNENGLFTKHRGPVTGVAHIPNSNAVITSGYDSAIGWFNIDTKEVKLIGYHDHLANTVIVNNLGTKGASCSADYSIKIWDLKTLTLQKTLLGHSDDVESFVFIDDKTAASASRDQRILVWNLETGAILRVIEGHEKDVLSLAYYDGKLYSSGDDKTLRVWDLQTGKLVYMWGPFDVETDTCAIDLKNERVILGCDDGYIRIFNIINGDLIKEIPGHASGIKKVAVSPSNGDILSSAYDQKILIWDSKSLELKTSLQQNPVKWERSLDFSTDGKKVFAGTFDGTVLYWDAKTGELINGVGIQEEHKGNPCFNDVATNAKGEIALVSDDGYVRLTKLNDLNDFSVYEPSSGRFLMNGLAMNQQYELVVGGAHNQRIHIFKNEDGQLNKSIDVFLGEGPVNTIRISDHPNYERESFVGCYSGTIVRVSHTGEIIEKMSIHGGAVKALRLHPNKSMGVSCSAEGELLSWDFYGNKLRKYLGHSAIINDVDISPSGKLIASVSRDFSIKFYDFETGDLLHSYTLGKKSLKSVCFYNDTTVIVGDYWGNVISVELSEGIIARNKIASNGISSISNLDDFVIAVSYDGSVNVINPINLSIEKRSNAMNQRIEELLIY</sequence>
<dbReference type="RefSeq" id="WP_188615918.1">
    <property type="nucleotide sequence ID" value="NZ_BMJT01000015.1"/>
</dbReference>
<dbReference type="PROSITE" id="PS50082">
    <property type="entry name" value="WD_REPEATS_2"/>
    <property type="match status" value="6"/>
</dbReference>
<dbReference type="PROSITE" id="PS00678">
    <property type="entry name" value="WD_REPEATS_1"/>
    <property type="match status" value="2"/>
</dbReference>
<reference evidence="4" key="1">
    <citation type="journal article" date="2014" name="Int. J. Syst. Evol. Microbiol.">
        <title>Complete genome sequence of Corynebacterium casei LMG S-19264T (=DSM 44701T), isolated from a smear-ripened cheese.</title>
        <authorList>
            <consortium name="US DOE Joint Genome Institute (JGI-PGF)"/>
            <person name="Walter F."/>
            <person name="Albersmeier A."/>
            <person name="Kalinowski J."/>
            <person name="Ruckert C."/>
        </authorList>
    </citation>
    <scope>NUCLEOTIDE SEQUENCE</scope>
    <source>
        <strain evidence="4">CGMCC 1.15760</strain>
    </source>
</reference>
<evidence type="ECO:0000313" key="4">
    <source>
        <dbReference type="EMBL" id="GGG33537.1"/>
    </source>
</evidence>
<dbReference type="PRINTS" id="PR00320">
    <property type="entry name" value="GPROTEINBRPT"/>
</dbReference>
<dbReference type="SUPFAM" id="SSF50978">
    <property type="entry name" value="WD40 repeat-like"/>
    <property type="match status" value="1"/>
</dbReference>
<dbReference type="InterPro" id="IPR001680">
    <property type="entry name" value="WD40_rpt"/>
</dbReference>
<keyword evidence="2" id="KW-0677">Repeat</keyword>
<feature type="repeat" description="WD" evidence="3">
    <location>
        <begin position="132"/>
        <end position="171"/>
    </location>
</feature>
<protein>
    <recommendedName>
        <fullName evidence="6">WD40 repeat domain-containing protein</fullName>
    </recommendedName>
</protein>
<dbReference type="InterPro" id="IPR011047">
    <property type="entry name" value="Quinoprotein_ADH-like_sf"/>
</dbReference>
<feature type="repeat" description="WD" evidence="3">
    <location>
        <begin position="266"/>
        <end position="298"/>
    </location>
</feature>
<feature type="repeat" description="WD" evidence="3">
    <location>
        <begin position="91"/>
        <end position="131"/>
    </location>
</feature>
<reference evidence="4" key="2">
    <citation type="submission" date="2020-09" db="EMBL/GenBank/DDBJ databases">
        <authorList>
            <person name="Sun Q."/>
            <person name="Zhou Y."/>
        </authorList>
    </citation>
    <scope>NUCLEOTIDE SEQUENCE</scope>
    <source>
        <strain evidence="4">CGMCC 1.15760</strain>
    </source>
</reference>
<dbReference type="PROSITE" id="PS50294">
    <property type="entry name" value="WD_REPEATS_REGION"/>
    <property type="match status" value="4"/>
</dbReference>
<dbReference type="Proteomes" id="UP000616608">
    <property type="component" value="Unassembled WGS sequence"/>
</dbReference>
<evidence type="ECO:0000256" key="3">
    <source>
        <dbReference type="PROSITE-ProRule" id="PRU00221"/>
    </source>
</evidence>
<dbReference type="PANTHER" id="PTHR19848">
    <property type="entry name" value="WD40 REPEAT PROTEIN"/>
    <property type="match status" value="1"/>
</dbReference>
<feature type="repeat" description="WD" evidence="3">
    <location>
        <begin position="214"/>
        <end position="255"/>
    </location>
</feature>
<keyword evidence="1 3" id="KW-0853">WD repeat</keyword>
<comment type="caution">
    <text evidence="4">The sequence shown here is derived from an EMBL/GenBank/DDBJ whole genome shotgun (WGS) entry which is preliminary data.</text>
</comment>
<dbReference type="CDD" id="cd00200">
    <property type="entry name" value="WD40"/>
    <property type="match status" value="1"/>
</dbReference>
<keyword evidence="5" id="KW-1185">Reference proteome</keyword>
<evidence type="ECO:0000313" key="5">
    <source>
        <dbReference type="Proteomes" id="UP000616608"/>
    </source>
</evidence>